<dbReference type="RefSeq" id="WP_255190129.1">
    <property type="nucleotide sequence ID" value="NZ_CP113517.1"/>
</dbReference>
<accession>A0ABY7GKX1</accession>
<dbReference type="PROSITE" id="PS50088">
    <property type="entry name" value="ANK_REPEAT"/>
    <property type="match status" value="3"/>
</dbReference>
<dbReference type="SUPFAM" id="SSF48403">
    <property type="entry name" value="Ankyrin repeat"/>
    <property type="match status" value="1"/>
</dbReference>
<dbReference type="PROSITE" id="PS50297">
    <property type="entry name" value="ANK_REP_REGION"/>
    <property type="match status" value="2"/>
</dbReference>
<sequence>MKHELFESLGKDYPAALQQKYPHVFKKIVALWNKPGINDYFTSLLIDTRGGRKGFDEDAFKDIHRLYHFREAENLKQAETKIEAIKQLESIGVNFTVPEFIKAINQGSQKLVDLFVRAGINVNASDELGNSCLQIAIKNNFTIIANLLLKAGADADVKDASGLTPLLEACGKKTRGFKELAMQLIEHGADLNVRNQMGWTPLMLAISMGESDIVVLLLEYGADPELKTPKGDNALSLARKFGYEDIIVLISDHASKPHEVSAWLKRLQ</sequence>
<dbReference type="InterPro" id="IPR036770">
    <property type="entry name" value="Ankyrin_rpt-contain_sf"/>
</dbReference>
<feature type="repeat" description="ANK" evidence="1">
    <location>
        <begin position="128"/>
        <end position="160"/>
    </location>
</feature>
<gene>
    <name evidence="2" type="ORF">NM686_001230</name>
</gene>
<dbReference type="EMBL" id="CP113517">
    <property type="protein sequence ID" value="WAR45160.1"/>
    <property type="molecule type" value="Genomic_DNA"/>
</dbReference>
<protein>
    <submittedName>
        <fullName evidence="2">Ankyrin repeat domain-containing protein</fullName>
    </submittedName>
</protein>
<feature type="repeat" description="ANK" evidence="1">
    <location>
        <begin position="161"/>
        <end position="196"/>
    </location>
</feature>
<dbReference type="PANTHER" id="PTHR24183:SF1">
    <property type="entry name" value="FIBRONECTIN TYPE 3 AND ANKYRIN REPEAT DOMAINS PROTEIN 1"/>
    <property type="match status" value="1"/>
</dbReference>
<organism evidence="2 3">
    <name type="scientific">Methylomonas rapida</name>
    <dbReference type="NCBI Taxonomy" id="2963939"/>
    <lineage>
        <taxon>Bacteria</taxon>
        <taxon>Pseudomonadati</taxon>
        <taxon>Pseudomonadota</taxon>
        <taxon>Gammaproteobacteria</taxon>
        <taxon>Methylococcales</taxon>
        <taxon>Methylococcaceae</taxon>
        <taxon>Methylomonas</taxon>
    </lineage>
</organism>
<reference evidence="2" key="1">
    <citation type="submission" date="2022-11" db="EMBL/GenBank/DDBJ databases">
        <title>Methylomonas rapida sp. nov., Carotenoid-Producing Obligate Methanotrophs with High Growth Characteristics and Biotechnological Potential.</title>
        <authorList>
            <person name="Tikhonova E.N."/>
            <person name="Suleimanov R.Z."/>
            <person name="Miroshnikov K."/>
            <person name="Oshkin I.Y."/>
            <person name="Belova S.E."/>
            <person name="Danilova O.V."/>
            <person name="Ashikhmin A."/>
            <person name="Konopkin A."/>
            <person name="But S.Y."/>
            <person name="Khmelenina V.N."/>
            <person name="Kuznetsov N."/>
            <person name="Pimenov N.V."/>
            <person name="Dedysh S.N."/>
        </authorList>
    </citation>
    <scope>NUCLEOTIDE SEQUENCE</scope>
    <source>
        <strain evidence="2">MP1</strain>
    </source>
</reference>
<feature type="repeat" description="ANK" evidence="1">
    <location>
        <begin position="197"/>
        <end position="229"/>
    </location>
</feature>
<keyword evidence="1" id="KW-0040">ANK repeat</keyword>
<evidence type="ECO:0000313" key="2">
    <source>
        <dbReference type="EMBL" id="WAR45160.1"/>
    </source>
</evidence>
<dbReference type="PANTHER" id="PTHR24183">
    <property type="entry name" value="FIBRONECTIN TYPE 3 AND ANKYRIN REPEAT DOMAINS PROTEIN 1"/>
    <property type="match status" value="1"/>
</dbReference>
<dbReference type="Pfam" id="PF12796">
    <property type="entry name" value="Ank_2"/>
    <property type="match status" value="1"/>
</dbReference>
<dbReference type="SMART" id="SM00248">
    <property type="entry name" value="ANK"/>
    <property type="match status" value="5"/>
</dbReference>
<dbReference type="Gene3D" id="1.25.40.20">
    <property type="entry name" value="Ankyrin repeat-containing domain"/>
    <property type="match status" value="1"/>
</dbReference>
<proteinExistence type="predicted"/>
<dbReference type="Proteomes" id="UP001162780">
    <property type="component" value="Chromosome"/>
</dbReference>
<dbReference type="InterPro" id="IPR002110">
    <property type="entry name" value="Ankyrin_rpt"/>
</dbReference>
<name>A0ABY7GKX1_9GAMM</name>
<evidence type="ECO:0000256" key="1">
    <source>
        <dbReference type="PROSITE-ProRule" id="PRU00023"/>
    </source>
</evidence>
<keyword evidence="3" id="KW-1185">Reference proteome</keyword>
<evidence type="ECO:0000313" key="3">
    <source>
        <dbReference type="Proteomes" id="UP001162780"/>
    </source>
</evidence>